<dbReference type="InterPro" id="IPR027417">
    <property type="entry name" value="P-loop_NTPase"/>
</dbReference>
<evidence type="ECO:0000256" key="2">
    <source>
        <dbReference type="ARBA" id="ARBA00022614"/>
    </source>
</evidence>
<feature type="region of interest" description="Disordered" evidence="7">
    <location>
        <begin position="1066"/>
        <end position="1093"/>
    </location>
</feature>
<dbReference type="PRINTS" id="PR00364">
    <property type="entry name" value="DISEASERSIST"/>
</dbReference>
<evidence type="ECO:0000256" key="1">
    <source>
        <dbReference type="ARBA" id="ARBA00006227"/>
    </source>
</evidence>
<dbReference type="GO" id="GO:0006412">
    <property type="term" value="P:translation"/>
    <property type="evidence" value="ECO:0007669"/>
    <property type="project" value="InterPro"/>
</dbReference>
<dbReference type="GO" id="GO:0022625">
    <property type="term" value="C:cytosolic large ribosomal subunit"/>
    <property type="evidence" value="ECO:0007669"/>
    <property type="project" value="TreeGrafter"/>
</dbReference>
<dbReference type="GO" id="GO:0003729">
    <property type="term" value="F:mRNA binding"/>
    <property type="evidence" value="ECO:0007669"/>
    <property type="project" value="TreeGrafter"/>
</dbReference>
<dbReference type="PROSITE" id="PS51450">
    <property type="entry name" value="LRR"/>
    <property type="match status" value="1"/>
</dbReference>
<dbReference type="InterPro" id="IPR032675">
    <property type="entry name" value="LRR_dom_sf"/>
</dbReference>
<protein>
    <recommendedName>
        <fullName evidence="8">C-JID domain-containing protein</fullName>
    </recommendedName>
</protein>
<dbReference type="PROSITE" id="PS00783">
    <property type="entry name" value="RIBOSOMAL_L13"/>
    <property type="match status" value="1"/>
</dbReference>
<keyword evidence="2" id="KW-0433">Leucine-rich repeat</keyword>
<dbReference type="EMBL" id="LR999458">
    <property type="protein sequence ID" value="CAE6229215.1"/>
    <property type="molecule type" value="Genomic_DNA"/>
</dbReference>
<dbReference type="SUPFAM" id="SSF52047">
    <property type="entry name" value="RNI-like"/>
    <property type="match status" value="1"/>
</dbReference>
<dbReference type="InterPro" id="IPR042197">
    <property type="entry name" value="Apaf_helical"/>
</dbReference>
<dbReference type="Pfam" id="PF00572">
    <property type="entry name" value="Ribosomal_L13"/>
    <property type="match status" value="1"/>
</dbReference>
<organism evidence="9 10">
    <name type="scientific">Arabidopsis arenosa</name>
    <name type="common">Sand rock-cress</name>
    <name type="synonym">Cardaminopsis arenosa</name>
    <dbReference type="NCBI Taxonomy" id="38785"/>
    <lineage>
        <taxon>Eukaryota</taxon>
        <taxon>Viridiplantae</taxon>
        <taxon>Streptophyta</taxon>
        <taxon>Embryophyta</taxon>
        <taxon>Tracheophyta</taxon>
        <taxon>Spermatophyta</taxon>
        <taxon>Magnoliopsida</taxon>
        <taxon>eudicotyledons</taxon>
        <taxon>Gunneridae</taxon>
        <taxon>Pentapetalae</taxon>
        <taxon>rosids</taxon>
        <taxon>malvids</taxon>
        <taxon>Brassicales</taxon>
        <taxon>Brassicaceae</taxon>
        <taxon>Camelineae</taxon>
        <taxon>Arabidopsis</taxon>
    </lineage>
</organism>
<feature type="domain" description="C-JID" evidence="8">
    <location>
        <begin position="609"/>
        <end position="672"/>
    </location>
</feature>
<dbReference type="InterPro" id="IPR023563">
    <property type="entry name" value="Ribosomal_uL13_CS"/>
</dbReference>
<evidence type="ECO:0000256" key="3">
    <source>
        <dbReference type="ARBA" id="ARBA00022737"/>
    </source>
</evidence>
<name>A0A8S2B6P5_ARAAE</name>
<keyword evidence="4 6" id="KW-0689">Ribosomal protein</keyword>
<dbReference type="CDD" id="cd00392">
    <property type="entry name" value="Ribosomal_L13"/>
    <property type="match status" value="1"/>
</dbReference>
<dbReference type="PANTHER" id="PTHR11545">
    <property type="entry name" value="RIBOSOMAL PROTEIN L13"/>
    <property type="match status" value="1"/>
</dbReference>
<dbReference type="InterPro" id="IPR005755">
    <property type="entry name" value="Ribosomal_uL13_euk/arc"/>
</dbReference>
<keyword evidence="10" id="KW-1185">Reference proteome</keyword>
<dbReference type="Gene3D" id="3.80.10.10">
    <property type="entry name" value="Ribonuclease Inhibitor"/>
    <property type="match status" value="3"/>
</dbReference>
<proteinExistence type="inferred from homology"/>
<dbReference type="InterPro" id="IPR001611">
    <property type="entry name" value="Leu-rich_rpt"/>
</dbReference>
<dbReference type="Pfam" id="PF07725">
    <property type="entry name" value="LRR_3"/>
    <property type="match status" value="1"/>
</dbReference>
<dbReference type="NCBIfam" id="TIGR01077">
    <property type="entry name" value="L13_A_E"/>
    <property type="match status" value="1"/>
</dbReference>
<dbReference type="InterPro" id="IPR045344">
    <property type="entry name" value="C-JID"/>
</dbReference>
<dbReference type="FunFam" id="3.90.1180.10:FF:000003">
    <property type="entry name" value="60S ribosomal protein L13a-4"/>
    <property type="match status" value="1"/>
</dbReference>
<evidence type="ECO:0000313" key="9">
    <source>
        <dbReference type="EMBL" id="CAE6229215.1"/>
    </source>
</evidence>
<comment type="similarity">
    <text evidence="1 6">Belongs to the universal ribosomal protein uL13 family.</text>
</comment>
<dbReference type="Gene3D" id="6.10.250.3250">
    <property type="match status" value="1"/>
</dbReference>
<dbReference type="AlphaFoldDB" id="A0A8S2B6P5"/>
<dbReference type="Proteomes" id="UP000682877">
    <property type="component" value="Chromosome 8"/>
</dbReference>
<accession>A0A8S2B6P5</accession>
<dbReference type="SUPFAM" id="SSF52540">
    <property type="entry name" value="P-loop containing nucleoside triphosphate hydrolases"/>
    <property type="match status" value="1"/>
</dbReference>
<dbReference type="InterPro" id="IPR005822">
    <property type="entry name" value="Ribosomal_uL13"/>
</dbReference>
<dbReference type="FunFam" id="6.10.250.3250:FF:000001">
    <property type="entry name" value="60S ribosomal protein L13a"/>
    <property type="match status" value="1"/>
</dbReference>
<sequence length="1093" mass="124555">MLEGIVEDISSRLASMQATSFEDLVGGVPPLDGYERFVIRASQLAQGLPLALEAFGSSLRGATSIDEWEDVIDTLETAPHQNIMDILRSSYTNLDLRDKIIFIRGTERIEGMTLHMCEFPRAASIDGNAFEQMNNLIYLKFFKHLDDRESKLNINSKNCMVLPHSLRLLHWDAYPLTTLPPTFPLRRLVELHLRYSNLESLWDGKMSLLELRMLDVTGSKNLTKLPDLSRAQNLEELIAKGCTRLEQIPETISSLPSLTKLNVSHCDRLINLQMIMGELPALQKRSTRLFQQAALSFPDAVVTLNSLTSLAIHGKLNIWFSHLRGKADYLSFSSEQWIPNKLLKTVEKMPKLMSEFYGFKSLDIMQSIYRKDSASFQCYSFSDFFCLTELNLINLNIESIPDDIGLLQILQKLDLSGNDFTGLPTNMENLSSMKSLRLCNCLKLLTLPKLPQLETLKLSNCTHLETPLGPSAAREDERRYRLAELWLDNCNDVFQLSDTLSHCTKLTYLDLSGNDMVTLPVTIRLLTLLNTLCLNDCKKLKSMVQLPPHLTSLYARGCTSLEIIYLPLDHSIKHFDLSYCPKLNEVGNLINRFLKCGRKEEVSQRFACFSGSRVPIYFDYQASEYSREISLPPIWHASEFVGFDACIIIACQSPYHIKLSSSSYSCKQEDNQSYRINLKPDFVLPPESNRSSNDGDTFSAHHMFIFHVPSNMDFNEFSLEPNLVISEEFQSTPGRILSYGVRVILKTEENDRNYDINCGNLSKKRKNRYVDRSGICSKRVVVDARHHMLGRLASITAKELLNGQKVVIVRCEEICLSGGLVRQKMKYMRFLRKRMNTKPSHGPIHFRAPSKIFWRTVRGMIPHKTKRGAAALARLKVFEGVPTPYDKIKRMVIPDALKVLRLQAGHKYCLLGRLSSEVGWNHYDTIKELETKRKERAQVVYERKKQLNKLRVKAEKVAEEKLGAQLDILAPVKNMTTHESQIGLALISEQRSSHYKKIFNSLGSPPSTDAILIIDHDDGEEVSSDFKPKDDNELSNVVKGLLKSKDDDDAQYRVDWLFSSTDIHEKRTEKKTKKKNEDERLISTPPEFAMGSV</sequence>
<dbReference type="Gene3D" id="3.90.1180.10">
    <property type="entry name" value="Ribosomal protein L13"/>
    <property type="match status" value="1"/>
</dbReference>
<keyword evidence="3" id="KW-0677">Repeat</keyword>
<evidence type="ECO:0000256" key="4">
    <source>
        <dbReference type="ARBA" id="ARBA00022980"/>
    </source>
</evidence>
<dbReference type="Pfam" id="PF20160">
    <property type="entry name" value="C-JID"/>
    <property type="match status" value="1"/>
</dbReference>
<evidence type="ECO:0000256" key="5">
    <source>
        <dbReference type="ARBA" id="ARBA00023274"/>
    </source>
</evidence>
<dbReference type="SUPFAM" id="SSF52161">
    <property type="entry name" value="Ribosomal protein L13"/>
    <property type="match status" value="1"/>
</dbReference>
<evidence type="ECO:0000256" key="7">
    <source>
        <dbReference type="SAM" id="MobiDB-lite"/>
    </source>
</evidence>
<dbReference type="InterPro" id="IPR011713">
    <property type="entry name" value="Leu-rich_rpt_3"/>
</dbReference>
<evidence type="ECO:0000259" key="8">
    <source>
        <dbReference type="Pfam" id="PF20160"/>
    </source>
</evidence>
<dbReference type="InterPro" id="IPR036899">
    <property type="entry name" value="Ribosomal_uL13_sf"/>
</dbReference>
<dbReference type="GO" id="GO:0017148">
    <property type="term" value="P:negative regulation of translation"/>
    <property type="evidence" value="ECO:0007669"/>
    <property type="project" value="TreeGrafter"/>
</dbReference>
<gene>
    <name evidence="9" type="ORF">AARE701A_LOCUS20969</name>
</gene>
<reference evidence="9" key="1">
    <citation type="submission" date="2021-01" db="EMBL/GenBank/DDBJ databases">
        <authorList>
            <person name="Bezrukov I."/>
        </authorList>
    </citation>
    <scope>NUCLEOTIDE SEQUENCE</scope>
</reference>
<evidence type="ECO:0000313" key="10">
    <source>
        <dbReference type="Proteomes" id="UP000682877"/>
    </source>
</evidence>
<dbReference type="Gene3D" id="1.10.8.430">
    <property type="entry name" value="Helical domain of apoptotic protease-activating factors"/>
    <property type="match status" value="1"/>
</dbReference>
<dbReference type="GO" id="GO:0003735">
    <property type="term" value="F:structural constituent of ribosome"/>
    <property type="evidence" value="ECO:0007669"/>
    <property type="project" value="InterPro"/>
</dbReference>
<dbReference type="HAMAP" id="MF_01366">
    <property type="entry name" value="Ribosomal_uL13"/>
    <property type="match status" value="1"/>
</dbReference>
<keyword evidence="5 6" id="KW-0687">Ribonucleoprotein</keyword>
<dbReference type="PANTHER" id="PTHR11545:SF37">
    <property type="entry name" value="LARGE RIBOSOMAL SUBUNIT PROTEIN UL13W"/>
    <property type="match status" value="1"/>
</dbReference>
<evidence type="ECO:0000256" key="6">
    <source>
        <dbReference type="RuleBase" id="RU003877"/>
    </source>
</evidence>